<reference evidence="1 2" key="1">
    <citation type="submission" date="2019-03" db="EMBL/GenBank/DDBJ databases">
        <title>Porphyromonas levii Isolated from the Uterus of Dairy Cows.</title>
        <authorList>
            <person name="Francis A.M."/>
        </authorList>
    </citation>
    <scope>NUCLEOTIDE SEQUENCE [LARGE SCALE GENOMIC DNA]</scope>
    <source>
        <strain evidence="1 2">AF5678</strain>
    </source>
</reference>
<comment type="caution">
    <text evidence="1">The sequence shown here is derived from an EMBL/GenBank/DDBJ whole genome shotgun (WGS) entry which is preliminary data.</text>
</comment>
<organism evidence="1 2">
    <name type="scientific">Porphyromonas levii</name>
    <dbReference type="NCBI Taxonomy" id="28114"/>
    <lineage>
        <taxon>Bacteria</taxon>
        <taxon>Pseudomonadati</taxon>
        <taxon>Bacteroidota</taxon>
        <taxon>Bacteroidia</taxon>
        <taxon>Bacteroidales</taxon>
        <taxon>Porphyromonadaceae</taxon>
        <taxon>Porphyromonas</taxon>
    </lineage>
</organism>
<dbReference type="Proteomes" id="UP000297225">
    <property type="component" value="Unassembled WGS sequence"/>
</dbReference>
<evidence type="ECO:0000313" key="2">
    <source>
        <dbReference type="Proteomes" id="UP000297225"/>
    </source>
</evidence>
<proteinExistence type="predicted"/>
<dbReference type="PROSITE" id="PS51257">
    <property type="entry name" value="PROKAR_LIPOPROTEIN"/>
    <property type="match status" value="1"/>
</dbReference>
<dbReference type="AlphaFoldDB" id="A0A4Y8WQ62"/>
<name>A0A4Y8WQ62_9PORP</name>
<accession>A0A4Y8WQ62</accession>
<keyword evidence="2" id="KW-1185">Reference proteome</keyword>
<dbReference type="RefSeq" id="WP_134849990.1">
    <property type="nucleotide sequence ID" value="NZ_CP197400.1"/>
</dbReference>
<dbReference type="EMBL" id="SPNC01000046">
    <property type="protein sequence ID" value="TFH95549.1"/>
    <property type="molecule type" value="Genomic_DNA"/>
</dbReference>
<evidence type="ECO:0000313" key="1">
    <source>
        <dbReference type="EMBL" id="TFH95549.1"/>
    </source>
</evidence>
<gene>
    <name evidence="1" type="ORF">E4P47_04280</name>
</gene>
<sequence>MNKTIYLLIAIFIATLSSCKGANNPDGIKQTKADIEHIYTITSSAPVKLTLIVSSTDDVYINGVNEKSLLVKKEIVHQGTKTYVTKSRSLEHCSSILIVPIESKQDESKGIVLNCKWTEKYNGKTTKTDSYDGTINDTFNFDWKIRVTFANGTVSSI</sequence>
<protein>
    <submittedName>
        <fullName evidence="1">Uncharacterized protein</fullName>
    </submittedName>
</protein>